<protein>
    <submittedName>
        <fullName evidence="4">COG1476: Predicted transcriptional regulators</fullName>
    </submittedName>
</protein>
<dbReference type="PROSITE" id="PS50943">
    <property type="entry name" value="HTH_CROC1"/>
    <property type="match status" value="1"/>
</dbReference>
<dbReference type="Gene3D" id="1.10.260.40">
    <property type="entry name" value="lambda repressor-like DNA-binding domains"/>
    <property type="match status" value="1"/>
</dbReference>
<dbReference type="EMBL" id="FWFF01000017">
    <property type="protein sequence ID" value="SLM99346.1"/>
    <property type="molecule type" value="Genomic_DNA"/>
</dbReference>
<organism evidence="4 5">
    <name type="scientific">Brevibacterium yomogidense</name>
    <dbReference type="NCBI Taxonomy" id="946573"/>
    <lineage>
        <taxon>Bacteria</taxon>
        <taxon>Bacillati</taxon>
        <taxon>Actinomycetota</taxon>
        <taxon>Actinomycetes</taxon>
        <taxon>Micrococcales</taxon>
        <taxon>Brevibacteriaceae</taxon>
        <taxon>Brevibacterium</taxon>
    </lineage>
</organism>
<evidence type="ECO:0000313" key="4">
    <source>
        <dbReference type="EMBL" id="SLM99346.1"/>
    </source>
</evidence>
<keyword evidence="5" id="KW-1185">Reference proteome</keyword>
<gene>
    <name evidence="4" type="ORF">FM105_10910</name>
</gene>
<evidence type="ECO:0000256" key="2">
    <source>
        <dbReference type="SAM" id="MobiDB-lite"/>
    </source>
</evidence>
<reference evidence="5" key="1">
    <citation type="submission" date="2017-02" db="EMBL/GenBank/DDBJ databases">
        <authorList>
            <person name="Dridi B."/>
        </authorList>
    </citation>
    <scope>NUCLEOTIDE SEQUENCE [LARGE SCALE GENOMIC DNA]</scope>
    <source>
        <strain evidence="5">B Co 03.10</strain>
    </source>
</reference>
<dbReference type="AlphaFoldDB" id="A0A1X6XJK9"/>
<evidence type="ECO:0000313" key="5">
    <source>
        <dbReference type="Proteomes" id="UP000196581"/>
    </source>
</evidence>
<dbReference type="Pfam" id="PF01381">
    <property type="entry name" value="HTH_3"/>
    <property type="match status" value="1"/>
</dbReference>
<sequence>MDMPITGQTGGSTEAGPRPSDGGTESIRTLRRAVGLTQGELGKHVGVTRQTIAAVEKGDYAPSVYLALRISRRLGSTVEALFPLDKEPS</sequence>
<evidence type="ECO:0000259" key="3">
    <source>
        <dbReference type="PROSITE" id="PS50943"/>
    </source>
</evidence>
<dbReference type="GO" id="GO:0003677">
    <property type="term" value="F:DNA binding"/>
    <property type="evidence" value="ECO:0007669"/>
    <property type="project" value="UniProtKB-KW"/>
</dbReference>
<dbReference type="PANTHER" id="PTHR46558">
    <property type="entry name" value="TRACRIPTIONAL REGULATORY PROTEIN-RELATED-RELATED"/>
    <property type="match status" value="1"/>
</dbReference>
<name>A0A1X6XJK9_9MICO</name>
<keyword evidence="1" id="KW-0238">DNA-binding</keyword>
<dbReference type="Proteomes" id="UP000196581">
    <property type="component" value="Unassembled WGS sequence"/>
</dbReference>
<feature type="domain" description="HTH cro/C1-type" evidence="3">
    <location>
        <begin position="27"/>
        <end position="81"/>
    </location>
</feature>
<accession>A0A1X6XJK9</accession>
<dbReference type="InterPro" id="IPR001387">
    <property type="entry name" value="Cro/C1-type_HTH"/>
</dbReference>
<dbReference type="PANTHER" id="PTHR46558:SF4">
    <property type="entry name" value="DNA-BIDING PHAGE PROTEIN"/>
    <property type="match status" value="1"/>
</dbReference>
<feature type="region of interest" description="Disordered" evidence="2">
    <location>
        <begin position="1"/>
        <end position="26"/>
    </location>
</feature>
<dbReference type="InterPro" id="IPR010982">
    <property type="entry name" value="Lambda_DNA-bd_dom_sf"/>
</dbReference>
<dbReference type="SUPFAM" id="SSF47413">
    <property type="entry name" value="lambda repressor-like DNA-binding domains"/>
    <property type="match status" value="1"/>
</dbReference>
<evidence type="ECO:0000256" key="1">
    <source>
        <dbReference type="ARBA" id="ARBA00023125"/>
    </source>
</evidence>
<dbReference type="SMART" id="SM00530">
    <property type="entry name" value="HTH_XRE"/>
    <property type="match status" value="1"/>
</dbReference>
<proteinExistence type="predicted"/>
<dbReference type="CDD" id="cd00093">
    <property type="entry name" value="HTH_XRE"/>
    <property type="match status" value="1"/>
</dbReference>